<dbReference type="WBParaSite" id="NBR_0000126501-mRNA-1">
    <property type="protein sequence ID" value="NBR_0000126501-mRNA-1"/>
    <property type="gene ID" value="NBR_0000126501"/>
</dbReference>
<proteinExistence type="predicted"/>
<evidence type="ECO:0000313" key="2">
    <source>
        <dbReference type="EMBL" id="VDL65462.1"/>
    </source>
</evidence>
<dbReference type="EMBL" id="UYSL01000923">
    <property type="protein sequence ID" value="VDL64602.1"/>
    <property type="molecule type" value="Genomic_DNA"/>
</dbReference>
<evidence type="ECO:0000313" key="3">
    <source>
        <dbReference type="Proteomes" id="UP000271162"/>
    </source>
</evidence>
<dbReference type="AlphaFoldDB" id="A0A0N4XH70"/>
<dbReference type="WBParaSite" id="NBR_0000187201-mRNA-1">
    <property type="protein sequence ID" value="NBR_0000187201-mRNA-1"/>
    <property type="gene ID" value="NBR_0000187201"/>
</dbReference>
<dbReference type="Proteomes" id="UP000271162">
    <property type="component" value="Unassembled WGS sequence"/>
</dbReference>
<protein>
    <submittedName>
        <fullName evidence="4 5">Nucleotide exchange factor GrpE</fullName>
    </submittedName>
</protein>
<dbReference type="EMBL" id="UYSL01001762">
    <property type="protein sequence ID" value="VDL65462.1"/>
    <property type="molecule type" value="Genomic_DNA"/>
</dbReference>
<accession>A0A0N4XH70</accession>
<reference evidence="1 3" key="2">
    <citation type="submission" date="2018-11" db="EMBL/GenBank/DDBJ databases">
        <authorList>
            <consortium name="Pathogen Informatics"/>
        </authorList>
    </citation>
    <scope>NUCLEOTIDE SEQUENCE [LARGE SCALE GENOMIC DNA]</scope>
</reference>
<evidence type="ECO:0000313" key="1">
    <source>
        <dbReference type="EMBL" id="VDL64602.1"/>
    </source>
</evidence>
<keyword evidence="3" id="KW-1185">Reference proteome</keyword>
<organism evidence="5">
    <name type="scientific">Nippostrongylus brasiliensis</name>
    <name type="common">Rat hookworm</name>
    <dbReference type="NCBI Taxonomy" id="27835"/>
    <lineage>
        <taxon>Eukaryota</taxon>
        <taxon>Metazoa</taxon>
        <taxon>Ecdysozoa</taxon>
        <taxon>Nematoda</taxon>
        <taxon>Chromadorea</taxon>
        <taxon>Rhabditida</taxon>
        <taxon>Rhabditina</taxon>
        <taxon>Rhabditomorpha</taxon>
        <taxon>Strongyloidea</taxon>
        <taxon>Heligmosomidae</taxon>
        <taxon>Nippostrongylus</taxon>
    </lineage>
</organism>
<evidence type="ECO:0000313" key="4">
    <source>
        <dbReference type="WBParaSite" id="NBR_0000126501-mRNA-1"/>
    </source>
</evidence>
<reference evidence="4 5" key="1">
    <citation type="submission" date="2017-02" db="UniProtKB">
        <authorList>
            <consortium name="WormBaseParasite"/>
        </authorList>
    </citation>
    <scope>IDENTIFICATION</scope>
</reference>
<gene>
    <name evidence="1" type="ORF">NBR_LOCUS1266</name>
    <name evidence="2" type="ORF">NBR_LOCUS1873</name>
</gene>
<evidence type="ECO:0000313" key="5">
    <source>
        <dbReference type="WBParaSite" id="NBR_0000187201-mRNA-1"/>
    </source>
</evidence>
<sequence>MSTDSPPRTPTPDDWSELLADDVGSIGEEPTPSRGDVRWHLDEIEREEDELLEQKAAQQYGRELQLQIEQLEKTPRPPFESIRHLRERLEAENDLYRKQFVWQMENSEF</sequence>
<name>A0A0N4XH70_NIPBR</name>